<proteinExistence type="predicted"/>
<feature type="domain" description="Type II methyltransferase M.TaqI-like" evidence="6">
    <location>
        <begin position="520"/>
        <end position="765"/>
    </location>
</feature>
<dbReference type="EC" id="2.1.1.72" evidence="1"/>
<dbReference type="STRING" id="1352936.M878_19410"/>
<dbReference type="PANTHER" id="PTHR33841:SF1">
    <property type="entry name" value="DNA METHYLTRANSFERASE A"/>
    <property type="match status" value="1"/>
</dbReference>
<protein>
    <recommendedName>
        <fullName evidence="1">site-specific DNA-methyltransferase (adenine-specific)</fullName>
        <ecNumber evidence="1">2.1.1.72</ecNumber>
    </recommendedName>
</protein>
<keyword evidence="3" id="KW-0808">Transferase</keyword>
<dbReference type="InterPro" id="IPR011639">
    <property type="entry name" value="MethylTrfase_TaqI-like_dom"/>
</dbReference>
<evidence type="ECO:0000256" key="5">
    <source>
        <dbReference type="ARBA" id="ARBA00047942"/>
    </source>
</evidence>
<keyword evidence="2" id="KW-0489">Methyltransferase</keyword>
<keyword evidence="4" id="KW-0949">S-adenosyl-L-methionine</keyword>
<dbReference type="PRINTS" id="PR00507">
    <property type="entry name" value="N12N6MTFRASE"/>
</dbReference>
<dbReference type="Proteomes" id="UP000017984">
    <property type="component" value="Chromosome"/>
</dbReference>
<dbReference type="REBASE" id="78456">
    <property type="entry name" value="Sro12976ORF19410P"/>
</dbReference>
<dbReference type="Pfam" id="PF07669">
    <property type="entry name" value="Eco57I"/>
    <property type="match status" value="1"/>
</dbReference>
<sequence length="1312" mass="147148">MTPGEYSLPVGRLGDAVSRSWAYLQGVYQSYRDQLKQLPAADLGTTLTRRKWLLPLFAELGYGQLPTTRRGVTAGGRSFPISHLHREHFPVHLLSWHTELDRRPAKGRVPQAMLQDCLNTGGSLLWGVLSNGRVLRLVRDSTSLVGSAYIEFDLESIFDGDLYADFYLLYALLHASRINLLPREDDASGEPTTADCWLERWREEALESGSRFLQGLSTGLRLALEELGSGFLAHPANEQLGKGLRSGDLPKDRLNAALLRLVYRLIFLFVAEDRQALFGKDCDPQARDRYEAYFSSSRLRRLALTMKGDRRDDLWQALVMVLNALGKEGGDPRLALPGLGGVYDPGAQDHLLDDVTLASLRLPNDRLLAAVRHLSRVRSDDGSRWLPVDYRHLGAEELGGVYEGLLELVPDPDPDRKTYRLRNSAGHSRKASGSYYTPTALVDTLLESALDPVLEEAAKSTNPVDALLRVTVCDPACGSGHFLVAAARRIAKRIAVVHTQETEPPVDAVQRWLPDVVARCIHGVDLDPMAVDLAKFALWMQALEPGKPRPMSFLDAHIRQGNALLGTTPRLLEQGIPDVAYQALEGDDAKQVARLRKRNREERDAGQDALFSTGGVTVATGNAHHAHVIADIHSKPGRELVDIHRQIDKYRSWQSSPEKVKDRRIADAWCAAFVWPTYVGGPEGIAADAWRRLVENGSAGAVTDQTVDQLAHEYGFFHWHLEFPHIFNSSDDEAPGYDPDLGWNGGFSCVLGNPPWDRVKLQDKEFFAARVPEIADASNKSARDRAIAKLAASPEQRFHYDAYLAARRRSEGTLHFLRDSGRFPFTGQGDVNTYSVFAETARQFIAGRGRLGIIVPTGIAVDSTTAPFFRDILQQRRLESLLDFVTNPRIWTDVGNRRYRFSLLTVTGRDSEITQAESWTLGKHPDELPPRGERIKVDPKDLLLVNPNTGTMPMFRTQQDADITLGIYHRVPVLWDENNDAPDVNLWGISFMRMFDMANDSDLFWEQPELEAGGLHLEGNVFTDGTHRLLPLYEAKFVHHYDHRLSCYSKRPEGSQDTELPRLTLEEKNDPGRGPIPRYWMSECDVDYRLGGRWDKGWLLGWRDVTRSTDERTLVADVVPRIATNNKFLLAFTQHGSPSALLACMSSFAMDFLVRQKMSGVSLNYFILKQIALPRPSAFEQLAWAPEQMDVDWFAARVLELTYTAHDLAPFARDLNDEGPPFRWDEARRAQIRAELDAAVFHLYDLTEAQVDHVMETFPIVRGKDMAAHGEYRTKRLIIEAYTAMDKAAQAGDAYVSPLNPPPGQGPRHVPE</sequence>
<organism evidence="7 8">
    <name type="scientific">Streptomyces roseochromogenus subsp. oscitans DS 12.976</name>
    <dbReference type="NCBI Taxonomy" id="1352936"/>
    <lineage>
        <taxon>Bacteria</taxon>
        <taxon>Bacillati</taxon>
        <taxon>Actinomycetota</taxon>
        <taxon>Actinomycetes</taxon>
        <taxon>Kitasatosporales</taxon>
        <taxon>Streptomycetaceae</taxon>
        <taxon>Streptomyces</taxon>
    </lineage>
</organism>
<comment type="caution">
    <text evidence="7">The sequence shown here is derived from an EMBL/GenBank/DDBJ whole genome shotgun (WGS) entry which is preliminary data.</text>
</comment>
<evidence type="ECO:0000256" key="1">
    <source>
        <dbReference type="ARBA" id="ARBA00011900"/>
    </source>
</evidence>
<keyword evidence="8" id="KW-1185">Reference proteome</keyword>
<dbReference type="PANTHER" id="PTHR33841">
    <property type="entry name" value="DNA METHYLTRANSFERASE YEEA-RELATED"/>
    <property type="match status" value="1"/>
</dbReference>
<gene>
    <name evidence="7" type="ORF">M878_19410</name>
</gene>
<evidence type="ECO:0000313" key="8">
    <source>
        <dbReference type="Proteomes" id="UP000017984"/>
    </source>
</evidence>
<dbReference type="EMBL" id="AWQX01000170">
    <property type="protein sequence ID" value="EST29923.1"/>
    <property type="molecule type" value="Genomic_DNA"/>
</dbReference>
<dbReference type="HOGENOM" id="CLU_002881_0_0_11"/>
<dbReference type="InterPro" id="IPR050953">
    <property type="entry name" value="N4_N6_ade-DNA_methylase"/>
</dbReference>
<name>V6KD06_STRRC</name>
<dbReference type="InterPro" id="IPR029063">
    <property type="entry name" value="SAM-dependent_MTases_sf"/>
</dbReference>
<evidence type="ECO:0000256" key="4">
    <source>
        <dbReference type="ARBA" id="ARBA00022691"/>
    </source>
</evidence>
<dbReference type="PATRIC" id="fig|1352936.5.peg.4070"/>
<dbReference type="GO" id="GO:0006304">
    <property type="term" value="P:DNA modification"/>
    <property type="evidence" value="ECO:0007669"/>
    <property type="project" value="InterPro"/>
</dbReference>
<dbReference type="GO" id="GO:0009007">
    <property type="term" value="F:site-specific DNA-methyltransferase (adenine-specific) activity"/>
    <property type="evidence" value="ECO:0007669"/>
    <property type="project" value="UniProtKB-EC"/>
</dbReference>
<comment type="catalytic activity">
    <reaction evidence="5">
        <text>a 2'-deoxyadenosine in DNA + S-adenosyl-L-methionine = an N(6)-methyl-2'-deoxyadenosine in DNA + S-adenosyl-L-homocysteine + H(+)</text>
        <dbReference type="Rhea" id="RHEA:15197"/>
        <dbReference type="Rhea" id="RHEA-COMP:12418"/>
        <dbReference type="Rhea" id="RHEA-COMP:12419"/>
        <dbReference type="ChEBI" id="CHEBI:15378"/>
        <dbReference type="ChEBI" id="CHEBI:57856"/>
        <dbReference type="ChEBI" id="CHEBI:59789"/>
        <dbReference type="ChEBI" id="CHEBI:90615"/>
        <dbReference type="ChEBI" id="CHEBI:90616"/>
        <dbReference type="EC" id="2.1.1.72"/>
    </reaction>
</comment>
<dbReference type="SUPFAM" id="SSF53335">
    <property type="entry name" value="S-adenosyl-L-methionine-dependent methyltransferases"/>
    <property type="match status" value="1"/>
</dbReference>
<dbReference type="GO" id="GO:0032259">
    <property type="term" value="P:methylation"/>
    <property type="evidence" value="ECO:0007669"/>
    <property type="project" value="UniProtKB-KW"/>
</dbReference>
<evidence type="ECO:0000313" key="7">
    <source>
        <dbReference type="EMBL" id="EST29923.1"/>
    </source>
</evidence>
<evidence type="ECO:0000256" key="3">
    <source>
        <dbReference type="ARBA" id="ARBA00022679"/>
    </source>
</evidence>
<reference evidence="7 8" key="1">
    <citation type="journal article" date="2014" name="Genome Announc.">
        <title>Draft Genome Sequence of Streptomyces roseochromogenes subsp. oscitans DS 12.976, Producer of the Aminocoumarin Antibiotic Clorobiocin.</title>
        <authorList>
            <person name="Ruckert C."/>
            <person name="Kalinowski J."/>
            <person name="Heide L."/>
            <person name="Apel A.K."/>
        </authorList>
    </citation>
    <scope>NUCLEOTIDE SEQUENCE [LARGE SCALE GENOMIC DNA]</scope>
    <source>
        <strain evidence="7 8">DS 12.976</strain>
    </source>
</reference>
<evidence type="ECO:0000256" key="2">
    <source>
        <dbReference type="ARBA" id="ARBA00022603"/>
    </source>
</evidence>
<dbReference type="OrthoDB" id="4280289at2"/>
<evidence type="ECO:0000259" key="6">
    <source>
        <dbReference type="Pfam" id="PF07669"/>
    </source>
</evidence>
<dbReference type="Gene3D" id="3.40.50.150">
    <property type="entry name" value="Vaccinia Virus protein VP39"/>
    <property type="match status" value="2"/>
</dbReference>
<accession>V6KD06</accession>